<reference evidence="2 3" key="1">
    <citation type="submission" date="2015-12" db="EMBL/GenBank/DDBJ databases">
        <title>Dictyostelia acquired genes for synthesis and detection of signals that induce cell-type specialization by lateral gene transfer from prokaryotes.</title>
        <authorList>
            <person name="Gloeckner G."/>
            <person name="Schaap P."/>
        </authorList>
    </citation>
    <scope>NUCLEOTIDE SEQUENCE [LARGE SCALE GENOMIC DNA]</scope>
    <source>
        <strain evidence="2 3">TK</strain>
    </source>
</reference>
<keyword evidence="3" id="KW-1185">Reference proteome</keyword>
<dbReference type="InParanoid" id="A0A151Z4Y8"/>
<dbReference type="AlphaFoldDB" id="A0A151Z4Y8"/>
<comment type="caution">
    <text evidence="2">The sequence shown here is derived from an EMBL/GenBank/DDBJ whole genome shotgun (WGS) entry which is preliminary data.</text>
</comment>
<proteinExistence type="predicted"/>
<protein>
    <submittedName>
        <fullName evidence="2">Uncharacterized protein</fullName>
    </submittedName>
</protein>
<accession>A0A151Z4Y8</accession>
<evidence type="ECO:0000256" key="1">
    <source>
        <dbReference type="SAM" id="SignalP"/>
    </source>
</evidence>
<name>A0A151Z4Y8_TIELA</name>
<feature type="signal peptide" evidence="1">
    <location>
        <begin position="1"/>
        <end position="19"/>
    </location>
</feature>
<organism evidence="2 3">
    <name type="scientific">Tieghemostelium lacteum</name>
    <name type="common">Slime mold</name>
    <name type="synonym">Dictyostelium lacteum</name>
    <dbReference type="NCBI Taxonomy" id="361077"/>
    <lineage>
        <taxon>Eukaryota</taxon>
        <taxon>Amoebozoa</taxon>
        <taxon>Evosea</taxon>
        <taxon>Eumycetozoa</taxon>
        <taxon>Dictyostelia</taxon>
        <taxon>Dictyosteliales</taxon>
        <taxon>Raperosteliaceae</taxon>
        <taxon>Tieghemostelium</taxon>
    </lineage>
</organism>
<dbReference type="EMBL" id="LODT01000042">
    <property type="protein sequence ID" value="KYQ89026.1"/>
    <property type="molecule type" value="Genomic_DNA"/>
</dbReference>
<gene>
    <name evidence="2" type="ORF">DLAC_10248</name>
</gene>
<dbReference type="OrthoDB" id="549243at2759"/>
<dbReference type="Proteomes" id="UP000076078">
    <property type="component" value="Unassembled WGS sequence"/>
</dbReference>
<sequence>MNMLPRILILEILILLSHDYRCKKLKNYLQFIGNLSVVSREFKDYYIKRIQDNYIDIKSYDSFSNFFKIRNKVGIKINLFLHNISLVKLYQWAMEDNPQLYRELEITTLYINSKLQVPTIKPSPLLKGFTVLDLILSQASVEKVFNDNQMEALKSISSLKLNFIEEYIYGKQKENPLPIQRYIIGRLCRISSLETLHLTGLVDIPVEYFKLLIKSLPILEVLEISISQKANADRDKQILDVLVPSKTIKELTIATSINTQTVIEFINANQSVQILVLSKLIFIGNKESLPRIYNSTLKYLNIESTDKANISFDSSIYSLWEVPSSLQFILLQQTNVILAKKLGFYHPNITNFVYNCDNDFEIVEILKLQLPSLKTIQLNQTHTTFNNLAYFTSRVFQSLQSSLYLVEFHYFQQCDCKDLCTLIVNSPPTLKVIWFSYINHWDMSSISKSLISNTHLISVIFSYVVSAKRETDSEFIELLCQIIENNPRLSTIKVSAPFNQELPLSVITRFRECIAQNYQNLHYINLFTRSSEINKILHSYQIGT</sequence>
<evidence type="ECO:0000313" key="2">
    <source>
        <dbReference type="EMBL" id="KYQ89026.1"/>
    </source>
</evidence>
<evidence type="ECO:0000313" key="3">
    <source>
        <dbReference type="Proteomes" id="UP000076078"/>
    </source>
</evidence>
<feature type="chain" id="PRO_5007592877" evidence="1">
    <location>
        <begin position="20"/>
        <end position="544"/>
    </location>
</feature>
<dbReference type="SUPFAM" id="SSF52047">
    <property type="entry name" value="RNI-like"/>
    <property type="match status" value="1"/>
</dbReference>
<keyword evidence="1" id="KW-0732">Signal</keyword>